<evidence type="ECO:0000259" key="7">
    <source>
        <dbReference type="Pfam" id="PF02631"/>
    </source>
</evidence>
<dbReference type="NCBIfam" id="NF001059">
    <property type="entry name" value="PRK00117.4-3"/>
    <property type="match status" value="1"/>
</dbReference>
<feature type="domain" description="RecX first three-helical" evidence="8">
    <location>
        <begin position="56"/>
        <end position="93"/>
    </location>
</feature>
<evidence type="ECO:0000256" key="1">
    <source>
        <dbReference type="ARBA" id="ARBA00004496"/>
    </source>
</evidence>
<dbReference type="GO" id="GO:0006282">
    <property type="term" value="P:regulation of DNA repair"/>
    <property type="evidence" value="ECO:0007669"/>
    <property type="project" value="UniProtKB-UniRule"/>
</dbReference>
<dbReference type="InterPro" id="IPR003783">
    <property type="entry name" value="Regulatory_RecX"/>
</dbReference>
<evidence type="ECO:0000256" key="4">
    <source>
        <dbReference type="ARBA" id="ARBA00022490"/>
    </source>
</evidence>
<sequence>MTEGNADDHWATAGSAPESREQKIAALRRTIASWTQGSGSPLVDREKEEALAPVVNRAQSLINHRPRSVAELEERLLKQDYAPELVREVVERCQRNGMLDDGEFARLWVEQRSRNQKKSVAVLRRELRDKGVAEQHIEAAVELVDEEDQDAIMRGLIDKKAASIRAVPADRAEYNKFLKRVVGVAARRGFPAGTSLAYAREALDQQLAELKSS</sequence>
<dbReference type="Pfam" id="PF02631">
    <property type="entry name" value="RecX_HTH2"/>
    <property type="match status" value="1"/>
</dbReference>
<reference evidence="9 10" key="1">
    <citation type="submission" date="2019-08" db="EMBL/GenBank/DDBJ databases">
        <title>Draft genome of C. urealyticum strain VH4248.</title>
        <authorList>
            <person name="Navas J."/>
        </authorList>
    </citation>
    <scope>NUCLEOTIDE SEQUENCE [LARGE SCALE GENOMIC DNA]</scope>
    <source>
        <strain evidence="9 10">VH4248</strain>
    </source>
</reference>
<dbReference type="EMBL" id="VSZI01000001">
    <property type="protein sequence ID" value="TYR20005.1"/>
    <property type="molecule type" value="Genomic_DNA"/>
</dbReference>
<evidence type="ECO:0000313" key="10">
    <source>
        <dbReference type="Proteomes" id="UP000324726"/>
    </source>
</evidence>
<dbReference type="Gene3D" id="1.10.10.10">
    <property type="entry name" value="Winged helix-like DNA-binding domain superfamily/Winged helix DNA-binding domain"/>
    <property type="match status" value="2"/>
</dbReference>
<evidence type="ECO:0000256" key="5">
    <source>
        <dbReference type="HAMAP-Rule" id="MF_01114"/>
    </source>
</evidence>
<evidence type="ECO:0000256" key="6">
    <source>
        <dbReference type="SAM" id="MobiDB-lite"/>
    </source>
</evidence>
<dbReference type="Pfam" id="PF21982">
    <property type="entry name" value="RecX_HTH1"/>
    <property type="match status" value="1"/>
</dbReference>
<feature type="compositionally biased region" description="Basic and acidic residues" evidence="6">
    <location>
        <begin position="1"/>
        <end position="10"/>
    </location>
</feature>
<dbReference type="AlphaFoldDB" id="A0A5D4FXR0"/>
<accession>A0A5D4FXR0</accession>
<dbReference type="RefSeq" id="WP_148811667.1">
    <property type="nucleotide sequence ID" value="NZ_VSZI01000001.1"/>
</dbReference>
<comment type="caution">
    <text evidence="9">The sequence shown here is derived from an EMBL/GenBank/DDBJ whole genome shotgun (WGS) entry which is preliminary data.</text>
</comment>
<protein>
    <recommendedName>
        <fullName evidence="3 5">Regulatory protein RecX</fullName>
    </recommendedName>
</protein>
<name>A0A5D4FXR0_9CORY</name>
<dbReference type="HAMAP" id="MF_01114">
    <property type="entry name" value="RecX"/>
    <property type="match status" value="1"/>
</dbReference>
<organism evidence="9 10">
    <name type="scientific">Corynebacterium urealyticum</name>
    <dbReference type="NCBI Taxonomy" id="43771"/>
    <lineage>
        <taxon>Bacteria</taxon>
        <taxon>Bacillati</taxon>
        <taxon>Actinomycetota</taxon>
        <taxon>Actinomycetes</taxon>
        <taxon>Mycobacteriales</taxon>
        <taxon>Corynebacteriaceae</taxon>
        <taxon>Corynebacterium</taxon>
    </lineage>
</organism>
<comment type="subcellular location">
    <subcellularLocation>
        <location evidence="1 5">Cytoplasm</location>
    </subcellularLocation>
</comment>
<proteinExistence type="inferred from homology"/>
<dbReference type="GO" id="GO:0005737">
    <property type="term" value="C:cytoplasm"/>
    <property type="evidence" value="ECO:0007669"/>
    <property type="project" value="UniProtKB-SubCell"/>
</dbReference>
<dbReference type="Proteomes" id="UP000324726">
    <property type="component" value="Unassembled WGS sequence"/>
</dbReference>
<comment type="similarity">
    <text evidence="2 5">Belongs to the RecX family.</text>
</comment>
<dbReference type="PANTHER" id="PTHR33602">
    <property type="entry name" value="REGULATORY PROTEIN RECX FAMILY PROTEIN"/>
    <property type="match status" value="1"/>
</dbReference>
<evidence type="ECO:0000256" key="3">
    <source>
        <dbReference type="ARBA" id="ARBA00018111"/>
    </source>
</evidence>
<dbReference type="InterPro" id="IPR053926">
    <property type="entry name" value="RecX_HTH_1st"/>
</dbReference>
<feature type="domain" description="RecX second three-helical" evidence="7">
    <location>
        <begin position="100"/>
        <end position="140"/>
    </location>
</feature>
<comment type="function">
    <text evidence="5">Modulates RecA activity.</text>
</comment>
<feature type="region of interest" description="Disordered" evidence="6">
    <location>
        <begin position="1"/>
        <end position="22"/>
    </location>
</feature>
<evidence type="ECO:0000313" key="9">
    <source>
        <dbReference type="EMBL" id="TYR20005.1"/>
    </source>
</evidence>
<evidence type="ECO:0000259" key="8">
    <source>
        <dbReference type="Pfam" id="PF21982"/>
    </source>
</evidence>
<keyword evidence="4 5" id="KW-0963">Cytoplasm</keyword>
<evidence type="ECO:0000256" key="2">
    <source>
        <dbReference type="ARBA" id="ARBA00009695"/>
    </source>
</evidence>
<dbReference type="PANTHER" id="PTHR33602:SF1">
    <property type="entry name" value="REGULATORY PROTEIN RECX FAMILY PROTEIN"/>
    <property type="match status" value="1"/>
</dbReference>
<gene>
    <name evidence="5 9" type="primary">recX</name>
    <name evidence="9" type="ORF">FYJ87_03155</name>
</gene>
<dbReference type="InterPro" id="IPR036388">
    <property type="entry name" value="WH-like_DNA-bd_sf"/>
</dbReference>
<dbReference type="InterPro" id="IPR053924">
    <property type="entry name" value="RecX_HTH_2nd"/>
</dbReference>